<keyword evidence="4" id="KW-0411">Iron-sulfur</keyword>
<dbReference type="Proteomes" id="UP000051751">
    <property type="component" value="Unassembled WGS sequence"/>
</dbReference>
<dbReference type="Gene3D" id="1.10.340.30">
    <property type="entry name" value="Hypothetical protein, domain 2"/>
    <property type="match status" value="1"/>
</dbReference>
<dbReference type="EMBL" id="JQAT01000002">
    <property type="protein sequence ID" value="KRN29020.1"/>
    <property type="molecule type" value="Genomic_DNA"/>
</dbReference>
<evidence type="ECO:0000256" key="1">
    <source>
        <dbReference type="ARBA" id="ARBA00022485"/>
    </source>
</evidence>
<reference evidence="8 9" key="1">
    <citation type="journal article" date="2015" name="Genome Announc.">
        <title>Expanding the biotechnology potential of lactobacilli through comparative genomics of 213 strains and associated genera.</title>
        <authorList>
            <person name="Sun Z."/>
            <person name="Harris H.M."/>
            <person name="McCann A."/>
            <person name="Guo C."/>
            <person name="Argimon S."/>
            <person name="Zhang W."/>
            <person name="Yang X."/>
            <person name="Jeffery I.B."/>
            <person name="Cooney J.C."/>
            <person name="Kagawa T.F."/>
            <person name="Liu W."/>
            <person name="Song Y."/>
            <person name="Salvetti E."/>
            <person name="Wrobel A."/>
            <person name="Rasinkangas P."/>
            <person name="Parkhill J."/>
            <person name="Rea M.C."/>
            <person name="O'Sullivan O."/>
            <person name="Ritari J."/>
            <person name="Douillard F.P."/>
            <person name="Paul Ross R."/>
            <person name="Yang R."/>
            <person name="Briner A.E."/>
            <person name="Felis G.E."/>
            <person name="de Vos W.M."/>
            <person name="Barrangou R."/>
            <person name="Klaenhammer T.R."/>
            <person name="Caufield P.W."/>
            <person name="Cui Y."/>
            <person name="Zhang H."/>
            <person name="O'Toole P.W."/>
        </authorList>
    </citation>
    <scope>NUCLEOTIDE SEQUENCE [LARGE SCALE GENOMIC DNA]</scope>
    <source>
        <strain evidence="6 9">ATCC BAA-66</strain>
        <strain evidence="7 8">DSM 13344</strain>
    </source>
</reference>
<dbReference type="SUPFAM" id="SSF48150">
    <property type="entry name" value="DNA-glycosylase"/>
    <property type="match status" value="1"/>
</dbReference>
<organism evidence="6 9">
    <name type="scientific">Lactobacillus selangorensis</name>
    <dbReference type="NCBI Taxonomy" id="81857"/>
    <lineage>
        <taxon>Bacteria</taxon>
        <taxon>Bacillati</taxon>
        <taxon>Bacillota</taxon>
        <taxon>Bacilli</taxon>
        <taxon>Lactobacillales</taxon>
        <taxon>Lactobacillaceae</taxon>
        <taxon>Lactobacillus</taxon>
    </lineage>
</organism>
<keyword evidence="6" id="KW-0378">Hydrolase</keyword>
<gene>
    <name evidence="6" type="ORF">IV38_GL001235</name>
    <name evidence="7" type="ORF">IV40_GL000618</name>
</gene>
<keyword evidence="1" id="KW-0004">4Fe-4S</keyword>
<dbReference type="InterPro" id="IPR003265">
    <property type="entry name" value="HhH-GPD_domain"/>
</dbReference>
<sequence length="218" mass="24906">MTALSLQQLYQHMNQTMGPQEWLQPGTTFAQTPWEVMWGAILIQNTNWRNVIPALQNLEAKTAFEPQRVLTLSEAKVAEMIHSSGFYTRKAATLLAVASWTQRYDFDLTKMRQTSGKQLRTELLALRGIGPETADYILMYVLDVPHFMADKYAQRLFTQLGATYPNSYAAFQKKAEAQLQLDLAGYQNFHALIDNFEKSVRTTADFQASFLNEVHLVF</sequence>
<dbReference type="PIRSF" id="PIRSF001435">
    <property type="entry name" value="Nth"/>
    <property type="match status" value="1"/>
</dbReference>
<dbReference type="GO" id="GO:0051539">
    <property type="term" value="F:4 iron, 4 sulfur cluster binding"/>
    <property type="evidence" value="ECO:0007669"/>
    <property type="project" value="UniProtKB-KW"/>
</dbReference>
<dbReference type="InterPro" id="IPR011257">
    <property type="entry name" value="DNA_glycosylase"/>
</dbReference>
<dbReference type="PATRIC" id="fig|81857.3.peg.1241"/>
<protein>
    <submittedName>
        <fullName evidence="6">Endonuclease III-like protein</fullName>
    </submittedName>
</protein>
<evidence type="ECO:0000313" key="9">
    <source>
        <dbReference type="Proteomes" id="UP000051751"/>
    </source>
</evidence>
<evidence type="ECO:0000313" key="6">
    <source>
        <dbReference type="EMBL" id="KRN29020.1"/>
    </source>
</evidence>
<evidence type="ECO:0000256" key="3">
    <source>
        <dbReference type="ARBA" id="ARBA00023004"/>
    </source>
</evidence>
<evidence type="ECO:0000256" key="4">
    <source>
        <dbReference type="ARBA" id="ARBA00023014"/>
    </source>
</evidence>
<accession>A0A0R2FUV8</accession>
<dbReference type="STRING" id="81857.IV38_GL001235"/>
<dbReference type="EMBL" id="JQAZ01000002">
    <property type="protein sequence ID" value="KRN32570.1"/>
    <property type="molecule type" value="Genomic_DNA"/>
</dbReference>
<evidence type="ECO:0000313" key="8">
    <source>
        <dbReference type="Proteomes" id="UP000051645"/>
    </source>
</evidence>
<keyword evidence="8" id="KW-1185">Reference proteome</keyword>
<evidence type="ECO:0000259" key="5">
    <source>
        <dbReference type="SMART" id="SM00478"/>
    </source>
</evidence>
<keyword evidence="3" id="KW-0408">Iron</keyword>
<comment type="caution">
    <text evidence="6">The sequence shown here is derived from an EMBL/GenBank/DDBJ whole genome shotgun (WGS) entry which is preliminary data.</text>
</comment>
<keyword evidence="2" id="KW-0479">Metal-binding</keyword>
<dbReference type="GO" id="GO:0004519">
    <property type="term" value="F:endonuclease activity"/>
    <property type="evidence" value="ECO:0007669"/>
    <property type="project" value="UniProtKB-KW"/>
</dbReference>
<dbReference type="AlphaFoldDB" id="A0A0R2FUV8"/>
<keyword evidence="6" id="KW-0540">Nuclease</keyword>
<dbReference type="Proteomes" id="UP000051645">
    <property type="component" value="Unassembled WGS sequence"/>
</dbReference>
<dbReference type="PANTHER" id="PTHR10359">
    <property type="entry name" value="A/G-SPECIFIC ADENINE GLYCOSYLASE/ENDONUCLEASE III"/>
    <property type="match status" value="1"/>
</dbReference>
<evidence type="ECO:0000256" key="2">
    <source>
        <dbReference type="ARBA" id="ARBA00022723"/>
    </source>
</evidence>
<dbReference type="PANTHER" id="PTHR10359:SF19">
    <property type="entry name" value="DNA REPAIR GLYCOSYLASE MJ1434-RELATED"/>
    <property type="match status" value="1"/>
</dbReference>
<keyword evidence="6" id="KW-0255">Endonuclease</keyword>
<dbReference type="RefSeq" id="WP_236698021.1">
    <property type="nucleotide sequence ID" value="NZ_JQAT01000002.1"/>
</dbReference>
<dbReference type="GO" id="GO:0046872">
    <property type="term" value="F:metal ion binding"/>
    <property type="evidence" value="ECO:0007669"/>
    <property type="project" value="UniProtKB-KW"/>
</dbReference>
<dbReference type="GO" id="GO:0006284">
    <property type="term" value="P:base-excision repair"/>
    <property type="evidence" value="ECO:0007669"/>
    <property type="project" value="InterPro"/>
</dbReference>
<proteinExistence type="predicted"/>
<name>A0A0R2FUV8_9LACO</name>
<dbReference type="Pfam" id="PF00730">
    <property type="entry name" value="HhH-GPD"/>
    <property type="match status" value="1"/>
</dbReference>
<dbReference type="SMART" id="SM00478">
    <property type="entry name" value="ENDO3c"/>
    <property type="match status" value="1"/>
</dbReference>
<evidence type="ECO:0000313" key="7">
    <source>
        <dbReference type="EMBL" id="KRN32570.1"/>
    </source>
</evidence>
<dbReference type="CDD" id="cd00056">
    <property type="entry name" value="ENDO3c"/>
    <property type="match status" value="1"/>
</dbReference>
<feature type="domain" description="HhH-GPD" evidence="5">
    <location>
        <begin position="42"/>
        <end position="199"/>
    </location>
</feature>